<sequence length="578" mass="62085">MWPFGPSYREAVEAKQAERTKALSAAPTEIAGTTEDPAILAATATEIVLNIETGTWTAAQVVEAFIMRAAFAQEATNCLTEVMFVQARERAKQLDADFASTGRLRGPLHGVPVSFKDQFDIENFDSSIGFSTWTNKPATKNADLVQQFIDAGAVIITKTNVPQTMLAFECSNPVFGRSTNPYNNKYTPGGSSGGEAALLAMDGAAVGIGSDVGGSLRIPAGYCGIYSLKPSHGRISSTGARGPVPGFEGIRTVVGPMGRSVKDLELVCKTVFGSQSPINHDVAPLLFREISLQAKLRFGYYTSDGYVKASPACKRAVLETVAALRKQGHECIEVEVPSILDSFNVFVGMTAADGYKTLTSHLGPDPKEESLFLATLGPKLPGFLRLLAIWVIRTFIKDRTFAGTLAAAKVSTMGEYMKLVAARNEYTRLFQVQVWQQHAIDGIIAPVQALPQLPHGGCANFSALAVSTVLYNVLDAAVGCVPVTRVDPSKDQLTNEWLIGPGLGSSIFESGIYRGKSPLYDPVATEGMPVCVQVAGRKWEDEKVLAMMKVVDDALGKERGFGPGSWDRRDIKSLTTNN</sequence>
<proteinExistence type="predicted"/>
<accession>A0ACD3B124</accession>
<reference evidence="1 2" key="1">
    <citation type="journal article" date="2019" name="Nat. Ecol. Evol.">
        <title>Megaphylogeny resolves global patterns of mushroom evolution.</title>
        <authorList>
            <person name="Varga T."/>
            <person name="Krizsan K."/>
            <person name="Foldi C."/>
            <person name="Dima B."/>
            <person name="Sanchez-Garcia M."/>
            <person name="Sanchez-Ramirez S."/>
            <person name="Szollosi G.J."/>
            <person name="Szarkandi J.G."/>
            <person name="Papp V."/>
            <person name="Albert L."/>
            <person name="Andreopoulos W."/>
            <person name="Angelini C."/>
            <person name="Antonin V."/>
            <person name="Barry K.W."/>
            <person name="Bougher N.L."/>
            <person name="Buchanan P."/>
            <person name="Buyck B."/>
            <person name="Bense V."/>
            <person name="Catcheside P."/>
            <person name="Chovatia M."/>
            <person name="Cooper J."/>
            <person name="Damon W."/>
            <person name="Desjardin D."/>
            <person name="Finy P."/>
            <person name="Geml J."/>
            <person name="Haridas S."/>
            <person name="Hughes K."/>
            <person name="Justo A."/>
            <person name="Karasinski D."/>
            <person name="Kautmanova I."/>
            <person name="Kiss B."/>
            <person name="Kocsube S."/>
            <person name="Kotiranta H."/>
            <person name="LaButti K.M."/>
            <person name="Lechner B.E."/>
            <person name="Liimatainen K."/>
            <person name="Lipzen A."/>
            <person name="Lukacs Z."/>
            <person name="Mihaltcheva S."/>
            <person name="Morgado L.N."/>
            <person name="Niskanen T."/>
            <person name="Noordeloos M.E."/>
            <person name="Ohm R.A."/>
            <person name="Ortiz-Santana B."/>
            <person name="Ovrebo C."/>
            <person name="Racz N."/>
            <person name="Riley R."/>
            <person name="Savchenko A."/>
            <person name="Shiryaev A."/>
            <person name="Soop K."/>
            <person name="Spirin V."/>
            <person name="Szebenyi C."/>
            <person name="Tomsovsky M."/>
            <person name="Tulloss R.E."/>
            <person name="Uehling J."/>
            <person name="Grigoriev I.V."/>
            <person name="Vagvolgyi C."/>
            <person name="Papp T."/>
            <person name="Martin F.M."/>
            <person name="Miettinen O."/>
            <person name="Hibbett D.S."/>
            <person name="Nagy L.G."/>
        </authorList>
    </citation>
    <scope>NUCLEOTIDE SEQUENCE [LARGE SCALE GENOMIC DNA]</scope>
    <source>
        <strain evidence="1 2">NL-1719</strain>
    </source>
</reference>
<dbReference type="Proteomes" id="UP000308600">
    <property type="component" value="Unassembled WGS sequence"/>
</dbReference>
<gene>
    <name evidence="1" type="ORF">BDN72DRAFT_837379</name>
</gene>
<protein>
    <submittedName>
        <fullName evidence="1">Amidase signature enzyme</fullName>
    </submittedName>
</protein>
<organism evidence="1 2">
    <name type="scientific">Pluteus cervinus</name>
    <dbReference type="NCBI Taxonomy" id="181527"/>
    <lineage>
        <taxon>Eukaryota</taxon>
        <taxon>Fungi</taxon>
        <taxon>Dikarya</taxon>
        <taxon>Basidiomycota</taxon>
        <taxon>Agaricomycotina</taxon>
        <taxon>Agaricomycetes</taxon>
        <taxon>Agaricomycetidae</taxon>
        <taxon>Agaricales</taxon>
        <taxon>Pluteineae</taxon>
        <taxon>Pluteaceae</taxon>
        <taxon>Pluteus</taxon>
    </lineage>
</organism>
<dbReference type="EMBL" id="ML208295">
    <property type="protein sequence ID" value="TFK71658.1"/>
    <property type="molecule type" value="Genomic_DNA"/>
</dbReference>
<evidence type="ECO:0000313" key="2">
    <source>
        <dbReference type="Proteomes" id="UP000308600"/>
    </source>
</evidence>
<evidence type="ECO:0000313" key="1">
    <source>
        <dbReference type="EMBL" id="TFK71658.1"/>
    </source>
</evidence>
<keyword evidence="2" id="KW-1185">Reference proteome</keyword>
<name>A0ACD3B124_9AGAR</name>